<organism evidence="1 2">
    <name type="scientific">Acidocella aquatica</name>
    <dbReference type="NCBI Taxonomy" id="1922313"/>
    <lineage>
        <taxon>Bacteria</taxon>
        <taxon>Pseudomonadati</taxon>
        <taxon>Pseudomonadota</taxon>
        <taxon>Alphaproteobacteria</taxon>
        <taxon>Acetobacterales</taxon>
        <taxon>Acidocellaceae</taxon>
        <taxon>Acidocella</taxon>
    </lineage>
</organism>
<gene>
    <name evidence="1" type="ORF">GCM10010909_00160</name>
</gene>
<dbReference type="EMBL" id="BSOS01000001">
    <property type="protein sequence ID" value="GLR65339.1"/>
    <property type="molecule type" value="Genomic_DNA"/>
</dbReference>
<evidence type="ECO:0000313" key="2">
    <source>
        <dbReference type="Proteomes" id="UP001156641"/>
    </source>
</evidence>
<dbReference type="RefSeq" id="WP_284255834.1">
    <property type="nucleotide sequence ID" value="NZ_BSOS01000001.1"/>
</dbReference>
<name>A0ABQ6A5D5_9PROT</name>
<keyword evidence="2" id="KW-1185">Reference proteome</keyword>
<proteinExistence type="predicted"/>
<sequence length="71" mass="7914">MAMEKQSRSAVMASIHETAEGLHNAAVMDKPTMRKFEDACLTPVRPLSAEEIRELRERGGTSSAFFDTRCI</sequence>
<reference evidence="2" key="1">
    <citation type="journal article" date="2019" name="Int. J. Syst. Evol. Microbiol.">
        <title>The Global Catalogue of Microorganisms (GCM) 10K type strain sequencing project: providing services to taxonomists for standard genome sequencing and annotation.</title>
        <authorList>
            <consortium name="The Broad Institute Genomics Platform"/>
            <consortium name="The Broad Institute Genome Sequencing Center for Infectious Disease"/>
            <person name="Wu L."/>
            <person name="Ma J."/>
        </authorList>
    </citation>
    <scope>NUCLEOTIDE SEQUENCE [LARGE SCALE GENOMIC DNA]</scope>
    <source>
        <strain evidence="2">NBRC 112502</strain>
    </source>
</reference>
<dbReference type="Proteomes" id="UP001156641">
    <property type="component" value="Unassembled WGS sequence"/>
</dbReference>
<accession>A0ABQ6A5D5</accession>
<protein>
    <submittedName>
        <fullName evidence="1">Uncharacterized protein</fullName>
    </submittedName>
</protein>
<evidence type="ECO:0000313" key="1">
    <source>
        <dbReference type="EMBL" id="GLR65339.1"/>
    </source>
</evidence>
<comment type="caution">
    <text evidence="1">The sequence shown here is derived from an EMBL/GenBank/DDBJ whole genome shotgun (WGS) entry which is preliminary data.</text>
</comment>